<feature type="compositionally biased region" description="Polar residues" evidence="1">
    <location>
        <begin position="265"/>
        <end position="280"/>
    </location>
</feature>
<dbReference type="Proteomes" id="UP000664417">
    <property type="component" value="Unassembled WGS sequence"/>
</dbReference>
<feature type="transmembrane region" description="Helical" evidence="2">
    <location>
        <begin position="239"/>
        <end position="258"/>
    </location>
</feature>
<reference evidence="3" key="1">
    <citation type="submission" date="2021-03" db="EMBL/GenBank/DDBJ databases">
        <authorList>
            <person name="Wang G."/>
        </authorList>
    </citation>
    <scope>NUCLEOTIDE SEQUENCE</scope>
    <source>
        <strain evidence="3">KCTC 12899</strain>
    </source>
</reference>
<evidence type="ECO:0000313" key="3">
    <source>
        <dbReference type="EMBL" id="MBO1321031.1"/>
    </source>
</evidence>
<gene>
    <name evidence="3" type="ORF">J3U88_21310</name>
</gene>
<feature type="transmembrane region" description="Helical" evidence="2">
    <location>
        <begin position="181"/>
        <end position="205"/>
    </location>
</feature>
<feature type="transmembrane region" description="Helical" evidence="2">
    <location>
        <begin position="72"/>
        <end position="91"/>
    </location>
</feature>
<evidence type="ECO:0000256" key="1">
    <source>
        <dbReference type="SAM" id="MobiDB-lite"/>
    </source>
</evidence>
<feature type="transmembrane region" description="Helical" evidence="2">
    <location>
        <begin position="148"/>
        <end position="172"/>
    </location>
</feature>
<name>A0A8J7Q9C6_9BACT</name>
<organism evidence="3 4">
    <name type="scientific">Acanthopleuribacter pedis</name>
    <dbReference type="NCBI Taxonomy" id="442870"/>
    <lineage>
        <taxon>Bacteria</taxon>
        <taxon>Pseudomonadati</taxon>
        <taxon>Acidobacteriota</taxon>
        <taxon>Holophagae</taxon>
        <taxon>Acanthopleuribacterales</taxon>
        <taxon>Acanthopleuribacteraceae</taxon>
        <taxon>Acanthopleuribacter</taxon>
    </lineage>
</organism>
<evidence type="ECO:0000313" key="4">
    <source>
        <dbReference type="Proteomes" id="UP000664417"/>
    </source>
</evidence>
<keyword evidence="2" id="KW-1133">Transmembrane helix</keyword>
<protein>
    <recommendedName>
        <fullName evidence="5">Transmembrane protein</fullName>
    </recommendedName>
</protein>
<proteinExistence type="predicted"/>
<feature type="region of interest" description="Disordered" evidence="1">
    <location>
        <begin position="263"/>
        <end position="303"/>
    </location>
</feature>
<evidence type="ECO:0008006" key="5">
    <source>
        <dbReference type="Google" id="ProtNLM"/>
    </source>
</evidence>
<feature type="compositionally biased region" description="Pro residues" evidence="1">
    <location>
        <begin position="282"/>
        <end position="303"/>
    </location>
</feature>
<keyword evidence="2" id="KW-0472">Membrane</keyword>
<feature type="transmembrane region" description="Helical" evidence="2">
    <location>
        <begin position="111"/>
        <end position="128"/>
    </location>
</feature>
<comment type="caution">
    <text evidence="3">The sequence shown here is derived from an EMBL/GenBank/DDBJ whole genome shotgun (WGS) entry which is preliminary data.</text>
</comment>
<feature type="transmembrane region" description="Helical" evidence="2">
    <location>
        <begin position="40"/>
        <end position="60"/>
    </location>
</feature>
<evidence type="ECO:0000256" key="2">
    <source>
        <dbReference type="SAM" id="Phobius"/>
    </source>
</evidence>
<dbReference type="AlphaFoldDB" id="A0A8J7Q9C6"/>
<keyword evidence="4" id="KW-1185">Reference proteome</keyword>
<accession>A0A8J7Q9C6</accession>
<dbReference type="RefSeq" id="WP_207861005.1">
    <property type="nucleotide sequence ID" value="NZ_JAFREP010000021.1"/>
</dbReference>
<keyword evidence="2" id="KW-0812">Transmembrane</keyword>
<sequence>MKEYFVNAGHALLHLFEDLRAFLINPPPSAEIKAFVRRTWAAVLIALTWDGLLDFALPVLLPHLDEITWLRILAPGLVPMLAGGQAIFGYWATYDTHRTRGRGHQIDKAHVFIPLLFSAFVLGLLLALKDLLFIHSYFATGFTPLRGLLFPFALLQFALFHAAYSVAVWYAWTFFKNTSKIFFLIQVHVTLQITIWVTLFIGSFFKHLPLISKTRGTGLEVSVQSMGLLRFDRLVPETLSNSFLEICIYLIVLGLLSAHVEKKMNQQPDGPNQTPPSASQGGPPPLPKPPPPPPPPIPKLPGA</sequence>
<dbReference type="EMBL" id="JAFREP010000021">
    <property type="protein sequence ID" value="MBO1321031.1"/>
    <property type="molecule type" value="Genomic_DNA"/>
</dbReference>